<dbReference type="AlphaFoldDB" id="D4RYA1"/>
<evidence type="ECO:0000256" key="1">
    <source>
        <dbReference type="SAM" id="MobiDB-lite"/>
    </source>
</evidence>
<accession>D4RYA1</accession>
<dbReference type="EMBL" id="ABWN01000022">
    <property type="protein sequence ID" value="EFF69001.1"/>
    <property type="molecule type" value="Genomic_DNA"/>
</dbReference>
<dbReference type="Proteomes" id="UP000006238">
    <property type="component" value="Unassembled WGS sequence"/>
</dbReference>
<evidence type="ECO:0000313" key="3">
    <source>
        <dbReference type="Proteomes" id="UP000006238"/>
    </source>
</evidence>
<organism evidence="2 3">
    <name type="scientific">Eshraghiella crossota DSM 2876</name>
    <dbReference type="NCBI Taxonomy" id="511680"/>
    <lineage>
        <taxon>Bacteria</taxon>
        <taxon>Bacillati</taxon>
        <taxon>Bacillota</taxon>
        <taxon>Clostridia</taxon>
        <taxon>Lachnospirales</taxon>
        <taxon>Lachnospiraceae</taxon>
        <taxon>Eshraghiella</taxon>
    </lineage>
</organism>
<sequence length="384" mass="41214">MMVIAALLVGACFAGCSMSQGSNSLLGNGSSNESESYAEHLENNNISVAGNLGTAESVKVDKITSKKEIYSKVRSLVYNDKVVYIELCYINLYDKSGNKVQQEGEVSFQVKMSDTMTNAGGDTYDLYYYDSSDNKITAVDSEVDGNTISFKSDRIGFFVIVNVNNSGKPIVKPSEPVDEPSEETSGGSENKTDHSGEQPTTPAAVKPVVPATTPASQPSVQPTTPAVQHPTTSTPINAATTAGPNITKPTDAVSMPPASGNKEKPNLNINCPKKSDGNCNKFSVTITNRGNSTLRILTENAMLYNPNYGSEYDRNLNLTDNNGMPRTYVDIEPGGAAPVHFAVLGNHTWYTSKSVIEFEMYYDGVKYLVTTGYSKGGTDYSVIG</sequence>
<dbReference type="RefSeq" id="WP_005601923.1">
    <property type="nucleotide sequence ID" value="NZ_GG663521.1"/>
</dbReference>
<protein>
    <submittedName>
        <fullName evidence="2">Uncharacterized protein</fullName>
    </submittedName>
</protein>
<comment type="caution">
    <text evidence="2">The sequence shown here is derived from an EMBL/GenBank/DDBJ whole genome shotgun (WGS) entry which is preliminary data.</text>
</comment>
<feature type="compositionally biased region" description="Polar residues" evidence="1">
    <location>
        <begin position="216"/>
        <end position="248"/>
    </location>
</feature>
<reference evidence="2 3" key="1">
    <citation type="submission" date="2010-02" db="EMBL/GenBank/DDBJ databases">
        <authorList>
            <person name="Weinstock G."/>
            <person name="Sodergren E."/>
            <person name="Clifton S."/>
            <person name="Fulton L."/>
            <person name="Fulton B."/>
            <person name="Courtney L."/>
            <person name="Fronick C."/>
            <person name="Harrison M."/>
            <person name="Strong C."/>
            <person name="Farmer C."/>
            <person name="Delahaunty K."/>
            <person name="Markovic C."/>
            <person name="Hall O."/>
            <person name="Minx P."/>
            <person name="Tomlinson C."/>
            <person name="Mitreva M."/>
            <person name="Nelson J."/>
            <person name="Hou S."/>
            <person name="Wollam A."/>
            <person name="Pepin K.H."/>
            <person name="Johnson M."/>
            <person name="Bhonagiri V."/>
            <person name="Zhang X."/>
            <person name="Suruliraj S."/>
            <person name="Warren W."/>
            <person name="Chinwalla A."/>
            <person name="Mardis E.R."/>
            <person name="Wilson R.K."/>
        </authorList>
    </citation>
    <scope>NUCLEOTIDE SEQUENCE [LARGE SCALE GENOMIC DNA]</scope>
    <source>
        <strain evidence="2 3">DSM 2876</strain>
    </source>
</reference>
<gene>
    <name evidence="2" type="ORF">BUTYVIB_00806</name>
</gene>
<keyword evidence="3" id="KW-1185">Reference proteome</keyword>
<dbReference type="GeneID" id="98917247"/>
<feature type="compositionally biased region" description="Low complexity" evidence="1">
    <location>
        <begin position="199"/>
        <end position="215"/>
    </location>
</feature>
<feature type="region of interest" description="Disordered" evidence="1">
    <location>
        <begin position="168"/>
        <end position="248"/>
    </location>
</feature>
<name>D4RYA1_9FIRM</name>
<proteinExistence type="predicted"/>
<dbReference type="STRING" id="45851.BHV86_02045"/>
<evidence type="ECO:0000313" key="2">
    <source>
        <dbReference type="EMBL" id="EFF69001.1"/>
    </source>
</evidence>
<dbReference type="HOGENOM" id="CLU_719019_0_0_9"/>